<name>A0AAV7G4K0_DENCH</name>
<keyword evidence="1" id="KW-0812">Transmembrane</keyword>
<dbReference type="AlphaFoldDB" id="A0AAV7G4K0"/>
<comment type="caution">
    <text evidence="2">The sequence shown here is derived from an EMBL/GenBank/DDBJ whole genome shotgun (WGS) entry which is preliminary data.</text>
</comment>
<organism evidence="2 3">
    <name type="scientific">Dendrobium chrysotoxum</name>
    <name type="common">Orchid</name>
    <dbReference type="NCBI Taxonomy" id="161865"/>
    <lineage>
        <taxon>Eukaryota</taxon>
        <taxon>Viridiplantae</taxon>
        <taxon>Streptophyta</taxon>
        <taxon>Embryophyta</taxon>
        <taxon>Tracheophyta</taxon>
        <taxon>Spermatophyta</taxon>
        <taxon>Magnoliopsida</taxon>
        <taxon>Liliopsida</taxon>
        <taxon>Asparagales</taxon>
        <taxon>Orchidaceae</taxon>
        <taxon>Epidendroideae</taxon>
        <taxon>Malaxideae</taxon>
        <taxon>Dendrobiinae</taxon>
        <taxon>Dendrobium</taxon>
    </lineage>
</organism>
<sequence length="97" mass="10991">MSFSLNSQRDLHLRPPILPLHKTQASLWRGVFMQRALIRVGLQDSASGRRSPASLDAGRLQPIYLGAMLGVMYVLFCNHGNLGDPNRSIVRLRFYLR</sequence>
<dbReference type="Proteomes" id="UP000775213">
    <property type="component" value="Unassembled WGS sequence"/>
</dbReference>
<accession>A0AAV7G4K0</accession>
<protein>
    <submittedName>
        <fullName evidence="2">Uncharacterized protein</fullName>
    </submittedName>
</protein>
<evidence type="ECO:0000313" key="2">
    <source>
        <dbReference type="EMBL" id="KAH0451075.1"/>
    </source>
</evidence>
<evidence type="ECO:0000256" key="1">
    <source>
        <dbReference type="SAM" id="Phobius"/>
    </source>
</evidence>
<keyword evidence="1" id="KW-1133">Transmembrane helix</keyword>
<reference evidence="2 3" key="1">
    <citation type="journal article" date="2021" name="Hortic Res">
        <title>Chromosome-scale assembly of the Dendrobium chrysotoxum genome enhances the understanding of orchid evolution.</title>
        <authorList>
            <person name="Zhang Y."/>
            <person name="Zhang G.Q."/>
            <person name="Zhang D."/>
            <person name="Liu X.D."/>
            <person name="Xu X.Y."/>
            <person name="Sun W.H."/>
            <person name="Yu X."/>
            <person name="Zhu X."/>
            <person name="Wang Z.W."/>
            <person name="Zhao X."/>
            <person name="Zhong W.Y."/>
            <person name="Chen H."/>
            <person name="Yin W.L."/>
            <person name="Huang T."/>
            <person name="Niu S.C."/>
            <person name="Liu Z.J."/>
        </authorList>
    </citation>
    <scope>NUCLEOTIDE SEQUENCE [LARGE SCALE GENOMIC DNA]</scope>
    <source>
        <strain evidence="2">Lindl</strain>
    </source>
</reference>
<keyword evidence="1" id="KW-0472">Membrane</keyword>
<gene>
    <name evidence="2" type="ORF">IEQ34_021767</name>
</gene>
<feature type="transmembrane region" description="Helical" evidence="1">
    <location>
        <begin position="63"/>
        <end position="83"/>
    </location>
</feature>
<dbReference type="EMBL" id="JAGFBR010000018">
    <property type="protein sequence ID" value="KAH0451075.1"/>
    <property type="molecule type" value="Genomic_DNA"/>
</dbReference>
<proteinExistence type="predicted"/>
<evidence type="ECO:0000313" key="3">
    <source>
        <dbReference type="Proteomes" id="UP000775213"/>
    </source>
</evidence>
<keyword evidence="3" id="KW-1185">Reference proteome</keyword>